<dbReference type="InterPro" id="IPR000600">
    <property type="entry name" value="ROK"/>
</dbReference>
<sequence length="314" mass="31162">MSPAEAVGVDVGGTKIAAVRVTADGTVSARARRATPHGSADGLVAAIAALVARVRGKRAVAVGVGLPGMVDARTGALAFAPGLGFARAPLRDLIADAVGLPVVTDNDANAAAWAEYRLGAGRGYENLVLVTLGTGLGCGVVADGRLLHGAHGFAAEASHLIVEPRGPLCECGNRGCWGETASGAAIGRRGRREAAAHPASPLAGLLGEGGTDPGQAVTEAAVRGDRRARGILERVGTLTGVGLAALANVFDPAVMIVGGGPVTAGDLLLAPARASFADRLYAPGDRPPVPLLAARFAGDAGAIGAALLAIDRSR</sequence>
<accession>A0ABN1Y0J7</accession>
<evidence type="ECO:0000313" key="3">
    <source>
        <dbReference type="Proteomes" id="UP001499863"/>
    </source>
</evidence>
<reference evidence="2 3" key="1">
    <citation type="journal article" date="2019" name="Int. J. Syst. Evol. Microbiol.">
        <title>The Global Catalogue of Microorganisms (GCM) 10K type strain sequencing project: providing services to taxonomists for standard genome sequencing and annotation.</title>
        <authorList>
            <consortium name="The Broad Institute Genomics Platform"/>
            <consortium name="The Broad Institute Genome Sequencing Center for Infectious Disease"/>
            <person name="Wu L."/>
            <person name="Ma J."/>
        </authorList>
    </citation>
    <scope>NUCLEOTIDE SEQUENCE [LARGE SCALE GENOMIC DNA]</scope>
    <source>
        <strain evidence="2 3">JCM 12393</strain>
    </source>
</reference>
<dbReference type="PANTHER" id="PTHR18964:SF173">
    <property type="entry name" value="GLUCOKINASE"/>
    <property type="match status" value="1"/>
</dbReference>
<keyword evidence="3" id="KW-1185">Reference proteome</keyword>
<gene>
    <name evidence="2" type="ORF">GCM10009639_28920</name>
</gene>
<dbReference type="Gene3D" id="3.30.420.40">
    <property type="match status" value="2"/>
</dbReference>
<dbReference type="Proteomes" id="UP001499863">
    <property type="component" value="Unassembled WGS sequence"/>
</dbReference>
<dbReference type="EMBL" id="BAAAKJ010000152">
    <property type="protein sequence ID" value="GAA1394608.1"/>
    <property type="molecule type" value="Genomic_DNA"/>
</dbReference>
<protein>
    <submittedName>
        <fullName evidence="2">ROK family glucokinase</fullName>
    </submittedName>
</protein>
<dbReference type="Pfam" id="PF00480">
    <property type="entry name" value="ROK"/>
    <property type="match status" value="1"/>
</dbReference>
<name>A0ABN1Y0J7_9ACTN</name>
<evidence type="ECO:0000313" key="2">
    <source>
        <dbReference type="EMBL" id="GAA1394608.1"/>
    </source>
</evidence>
<proteinExistence type="inferred from homology"/>
<dbReference type="RefSeq" id="WP_344334011.1">
    <property type="nucleotide sequence ID" value="NZ_BAAAKJ010000152.1"/>
</dbReference>
<dbReference type="InterPro" id="IPR043129">
    <property type="entry name" value="ATPase_NBD"/>
</dbReference>
<comment type="caution">
    <text evidence="2">The sequence shown here is derived from an EMBL/GenBank/DDBJ whole genome shotgun (WGS) entry which is preliminary data.</text>
</comment>
<dbReference type="SUPFAM" id="SSF53067">
    <property type="entry name" value="Actin-like ATPase domain"/>
    <property type="match status" value="1"/>
</dbReference>
<comment type="similarity">
    <text evidence="1">Belongs to the ROK (NagC/XylR) family.</text>
</comment>
<organism evidence="2 3">
    <name type="scientific">Kitasatospora putterlickiae</name>
    <dbReference type="NCBI Taxonomy" id="221725"/>
    <lineage>
        <taxon>Bacteria</taxon>
        <taxon>Bacillati</taxon>
        <taxon>Actinomycetota</taxon>
        <taxon>Actinomycetes</taxon>
        <taxon>Kitasatosporales</taxon>
        <taxon>Streptomycetaceae</taxon>
        <taxon>Kitasatospora</taxon>
    </lineage>
</organism>
<evidence type="ECO:0000256" key="1">
    <source>
        <dbReference type="ARBA" id="ARBA00006479"/>
    </source>
</evidence>
<dbReference type="PANTHER" id="PTHR18964">
    <property type="entry name" value="ROK (REPRESSOR, ORF, KINASE) FAMILY"/>
    <property type="match status" value="1"/>
</dbReference>